<keyword evidence="3" id="KW-1185">Reference proteome</keyword>
<feature type="transmembrane region" description="Helical" evidence="1">
    <location>
        <begin position="35"/>
        <end position="54"/>
    </location>
</feature>
<gene>
    <name evidence="2" type="ORF">M8445_10860</name>
</gene>
<accession>A0ABY7UZN0</accession>
<sequence>MNVYRALSGAGLAAGLGVQVWQMRSGPGSSSFSDLAFVGVAVGLFLANAFPALRLNLWQVGVAFLLLALGSPKAWLLGGFAGMGAVMLWQAYQIKIGEEGKA</sequence>
<evidence type="ECO:0000313" key="3">
    <source>
        <dbReference type="Proteomes" id="UP001217044"/>
    </source>
</evidence>
<protein>
    <submittedName>
        <fullName evidence="2">Uncharacterized protein</fullName>
    </submittedName>
</protein>
<name>A0ABY7UZN0_9DEIO</name>
<keyword evidence="1" id="KW-0812">Transmembrane</keyword>
<evidence type="ECO:0000313" key="2">
    <source>
        <dbReference type="EMBL" id="WDA57849.1"/>
    </source>
</evidence>
<organism evidence="2 3">
    <name type="scientific">Deinococcus aquaticus</name>
    <dbReference type="NCBI Taxonomy" id="328692"/>
    <lineage>
        <taxon>Bacteria</taxon>
        <taxon>Thermotogati</taxon>
        <taxon>Deinococcota</taxon>
        <taxon>Deinococci</taxon>
        <taxon>Deinococcales</taxon>
        <taxon>Deinococcaceae</taxon>
        <taxon>Deinococcus</taxon>
    </lineage>
</organism>
<proteinExistence type="predicted"/>
<dbReference type="RefSeq" id="WP_273987776.1">
    <property type="nucleotide sequence ID" value="NZ_BAABQT010000023.1"/>
</dbReference>
<evidence type="ECO:0000256" key="1">
    <source>
        <dbReference type="SAM" id="Phobius"/>
    </source>
</evidence>
<feature type="transmembrane region" description="Helical" evidence="1">
    <location>
        <begin position="6"/>
        <end position="23"/>
    </location>
</feature>
<dbReference type="Proteomes" id="UP001217044">
    <property type="component" value="Chromosome"/>
</dbReference>
<feature type="transmembrane region" description="Helical" evidence="1">
    <location>
        <begin position="74"/>
        <end position="92"/>
    </location>
</feature>
<keyword evidence="1" id="KW-1133">Transmembrane helix</keyword>
<dbReference type="EMBL" id="CP115165">
    <property type="protein sequence ID" value="WDA57849.1"/>
    <property type="molecule type" value="Genomic_DNA"/>
</dbReference>
<reference evidence="2 3" key="1">
    <citation type="submission" date="2022-12" db="EMBL/GenBank/DDBJ databases">
        <title>Genome Sequence of Deinococcus aquaticus Type Strain PB314.</title>
        <authorList>
            <person name="Albert C."/>
            <person name="Hill J."/>
            <person name="Boren L."/>
            <person name="Scholz-Ng S."/>
            <person name="Fatema N."/>
            <person name="Grosso R."/>
            <person name="Soboslay E."/>
            <person name="Tuohy J."/>
        </authorList>
    </citation>
    <scope>NUCLEOTIDE SEQUENCE [LARGE SCALE GENOMIC DNA]</scope>
    <source>
        <strain evidence="2 3">PB-314</strain>
    </source>
</reference>
<keyword evidence="1" id="KW-0472">Membrane</keyword>